<reference evidence="2 3" key="1">
    <citation type="submission" date="2018-04" db="EMBL/GenBank/DDBJ databases">
        <title>Genomic Encyclopedia of Type Strains, Phase III (KMG-III): the genomes of soil and plant-associated and newly described type strains.</title>
        <authorList>
            <person name="Whitman W."/>
        </authorList>
    </citation>
    <scope>NUCLEOTIDE SEQUENCE [LARGE SCALE GENOMIC DNA]</scope>
    <source>
        <strain evidence="2 3">JA192</strain>
    </source>
</reference>
<dbReference type="InterPro" id="IPR007560">
    <property type="entry name" value="Restrct_endonuc_IV_Mrr"/>
</dbReference>
<dbReference type="GO" id="GO:0004519">
    <property type="term" value="F:endonuclease activity"/>
    <property type="evidence" value="ECO:0007669"/>
    <property type="project" value="UniProtKB-KW"/>
</dbReference>
<protein>
    <submittedName>
        <fullName evidence="2">Restriction endonuclease</fullName>
    </submittedName>
</protein>
<dbReference type="RefSeq" id="WP_069330725.1">
    <property type="nucleotide sequence ID" value="NZ_MABH01000053.1"/>
</dbReference>
<dbReference type="EMBL" id="PZZW01000012">
    <property type="protein sequence ID" value="PTM75294.1"/>
    <property type="molecule type" value="Genomic_DNA"/>
</dbReference>
<evidence type="ECO:0000313" key="2">
    <source>
        <dbReference type="EMBL" id="PTM75294.1"/>
    </source>
</evidence>
<evidence type="ECO:0000313" key="3">
    <source>
        <dbReference type="Proteomes" id="UP000240800"/>
    </source>
</evidence>
<dbReference type="InterPro" id="IPR011335">
    <property type="entry name" value="Restrct_endonuc-II-like"/>
</dbReference>
<keyword evidence="2" id="KW-0378">Hydrolase</keyword>
<sequence length="103" mass="11456">MIRASTVYIQAKRYDPSYKVGRPDLQRFVGSLNGEGANKGVFVTTSDFSREATAYVERVQHRIRLINGQRLAALMIQYGVGVRVSGTYTIQTVDEDCFSDSTG</sequence>
<keyword evidence="2" id="KW-0540">Nuclease</keyword>
<dbReference type="InterPro" id="IPR052906">
    <property type="entry name" value="Type_IV_Methyl-Rstrct_Enzyme"/>
</dbReference>
<name>A0ABX5J5G5_9RHOB</name>
<keyword evidence="2" id="KW-0255">Endonuclease</keyword>
<keyword evidence="3" id="KW-1185">Reference proteome</keyword>
<dbReference type="PANTHER" id="PTHR30015:SF7">
    <property type="entry name" value="TYPE IV METHYL-DIRECTED RESTRICTION ENZYME ECOKMRR"/>
    <property type="match status" value="1"/>
</dbReference>
<accession>A0ABX5J5G5</accession>
<dbReference type="Proteomes" id="UP000240800">
    <property type="component" value="Unassembled WGS sequence"/>
</dbReference>
<dbReference type="InterPro" id="IPR011856">
    <property type="entry name" value="tRNA_endonuc-like_dom_sf"/>
</dbReference>
<feature type="domain" description="Restriction endonuclease type IV Mrr" evidence="1">
    <location>
        <begin position="6"/>
        <end position="75"/>
    </location>
</feature>
<gene>
    <name evidence="2" type="ORF">C8J29_11284</name>
</gene>
<comment type="caution">
    <text evidence="2">The sequence shown here is derived from an EMBL/GenBank/DDBJ whole genome shotgun (WGS) entry which is preliminary data.</text>
</comment>
<proteinExistence type="predicted"/>
<dbReference type="Gene3D" id="3.40.1350.10">
    <property type="match status" value="1"/>
</dbReference>
<dbReference type="PANTHER" id="PTHR30015">
    <property type="entry name" value="MRR RESTRICTION SYSTEM PROTEIN"/>
    <property type="match status" value="1"/>
</dbReference>
<evidence type="ECO:0000259" key="1">
    <source>
        <dbReference type="Pfam" id="PF04471"/>
    </source>
</evidence>
<organism evidence="2 3">
    <name type="scientific">Cereibacter johrii</name>
    <dbReference type="NCBI Taxonomy" id="445629"/>
    <lineage>
        <taxon>Bacteria</taxon>
        <taxon>Pseudomonadati</taxon>
        <taxon>Pseudomonadota</taxon>
        <taxon>Alphaproteobacteria</taxon>
        <taxon>Rhodobacterales</taxon>
        <taxon>Paracoccaceae</taxon>
        <taxon>Cereibacter</taxon>
    </lineage>
</organism>
<dbReference type="SUPFAM" id="SSF52980">
    <property type="entry name" value="Restriction endonuclease-like"/>
    <property type="match status" value="1"/>
</dbReference>
<dbReference type="Pfam" id="PF04471">
    <property type="entry name" value="Mrr_cat"/>
    <property type="match status" value="1"/>
</dbReference>